<reference evidence="15 16" key="1">
    <citation type="submission" date="2017-03" db="EMBL/GenBank/DDBJ databases">
        <title>Genome Survey of Euroglyphus maynei.</title>
        <authorList>
            <person name="Arlian L.G."/>
            <person name="Morgan M.S."/>
            <person name="Rider S.D."/>
        </authorList>
    </citation>
    <scope>NUCLEOTIDE SEQUENCE [LARGE SCALE GENOMIC DNA]</scope>
    <source>
        <strain evidence="15">Arlian Lab</strain>
        <tissue evidence="15">Whole body</tissue>
    </source>
</reference>
<dbReference type="SMART" id="SM00135">
    <property type="entry name" value="LY"/>
    <property type="match status" value="3"/>
</dbReference>
<dbReference type="GO" id="GO:0006898">
    <property type="term" value="P:receptor-mediated endocytosis"/>
    <property type="evidence" value="ECO:0007669"/>
    <property type="project" value="TreeGrafter"/>
</dbReference>
<dbReference type="InterPro" id="IPR036055">
    <property type="entry name" value="LDL_receptor-like_sf"/>
</dbReference>
<evidence type="ECO:0000256" key="4">
    <source>
        <dbReference type="ARBA" id="ARBA00022737"/>
    </source>
</evidence>
<feature type="disulfide bond" evidence="11">
    <location>
        <begin position="58"/>
        <end position="73"/>
    </location>
</feature>
<feature type="repeat" description="LDL-receptor class B" evidence="12">
    <location>
        <begin position="335"/>
        <end position="379"/>
    </location>
</feature>
<keyword evidence="5" id="KW-1133">Transmembrane helix</keyword>
<evidence type="ECO:0000256" key="12">
    <source>
        <dbReference type="PROSITE-ProRule" id="PRU00461"/>
    </source>
</evidence>
<feature type="domain" description="EGF-like" evidence="14">
    <location>
        <begin position="125"/>
        <end position="139"/>
    </location>
</feature>
<keyword evidence="6" id="KW-0472">Membrane</keyword>
<dbReference type="GO" id="GO:0043235">
    <property type="term" value="C:receptor complex"/>
    <property type="evidence" value="ECO:0007669"/>
    <property type="project" value="TreeGrafter"/>
</dbReference>
<dbReference type="InterPro" id="IPR001881">
    <property type="entry name" value="EGF-like_Ca-bd_dom"/>
</dbReference>
<dbReference type="InterPro" id="IPR049883">
    <property type="entry name" value="NOTCH1_EGF-like"/>
</dbReference>
<dbReference type="Proteomes" id="UP000194236">
    <property type="component" value="Unassembled WGS sequence"/>
</dbReference>
<dbReference type="Gene3D" id="4.10.400.10">
    <property type="entry name" value="Low-density Lipoprotein Receptor"/>
    <property type="match status" value="1"/>
</dbReference>
<dbReference type="PROSITE" id="PS01186">
    <property type="entry name" value="EGF_2"/>
    <property type="match status" value="1"/>
</dbReference>
<dbReference type="InterPro" id="IPR011042">
    <property type="entry name" value="6-blade_b-propeller_TolB-like"/>
</dbReference>
<dbReference type="InterPro" id="IPR018097">
    <property type="entry name" value="EGF_Ca-bd_CS"/>
</dbReference>
<evidence type="ECO:0000256" key="9">
    <source>
        <dbReference type="ARBA" id="ARBA00023180"/>
    </source>
</evidence>
<organism evidence="15 16">
    <name type="scientific">Euroglyphus maynei</name>
    <name type="common">Mayne's house dust mite</name>
    <dbReference type="NCBI Taxonomy" id="6958"/>
    <lineage>
        <taxon>Eukaryota</taxon>
        <taxon>Metazoa</taxon>
        <taxon>Ecdysozoa</taxon>
        <taxon>Arthropoda</taxon>
        <taxon>Chelicerata</taxon>
        <taxon>Arachnida</taxon>
        <taxon>Acari</taxon>
        <taxon>Acariformes</taxon>
        <taxon>Sarcoptiformes</taxon>
        <taxon>Astigmata</taxon>
        <taxon>Psoroptidia</taxon>
        <taxon>Analgoidea</taxon>
        <taxon>Pyroglyphidae</taxon>
        <taxon>Pyroglyphinae</taxon>
        <taxon>Euroglyphus</taxon>
    </lineage>
</organism>
<dbReference type="SUPFAM" id="SSF63825">
    <property type="entry name" value="YWTD domain"/>
    <property type="match status" value="1"/>
</dbReference>
<keyword evidence="2" id="KW-0254">Endocytosis</keyword>
<comment type="subcellular location">
    <subcellularLocation>
        <location evidence="10">Endomembrane system</location>
        <topology evidence="10">Single-pass type I membrane protein</topology>
    </subcellularLocation>
</comment>
<evidence type="ECO:0000313" key="15">
    <source>
        <dbReference type="EMBL" id="OTF77453.1"/>
    </source>
</evidence>
<dbReference type="OrthoDB" id="5958943at2759"/>
<comment type="caution">
    <text evidence="15">The sequence shown here is derived from an EMBL/GenBank/DDBJ whole genome shotgun (WGS) entry which is preliminary data.</text>
</comment>
<comment type="caution">
    <text evidence="11">Lacks conserved residue(s) required for the propagation of feature annotation.</text>
</comment>
<dbReference type="PROSITE" id="PS50068">
    <property type="entry name" value="LDLRA_2"/>
    <property type="match status" value="1"/>
</dbReference>
<dbReference type="SMART" id="SM00192">
    <property type="entry name" value="LDLa"/>
    <property type="match status" value="1"/>
</dbReference>
<dbReference type="PROSITE" id="PS51120">
    <property type="entry name" value="LDLRB"/>
    <property type="match status" value="1"/>
</dbReference>
<dbReference type="InterPro" id="IPR023415">
    <property type="entry name" value="LDLR_class-A_CS"/>
</dbReference>
<dbReference type="PROSITE" id="PS01187">
    <property type="entry name" value="EGF_CA"/>
    <property type="match status" value="1"/>
</dbReference>
<keyword evidence="3" id="KW-0812">Transmembrane</keyword>
<dbReference type="InterPro" id="IPR002172">
    <property type="entry name" value="LDrepeatLR_classA_rpt"/>
</dbReference>
<dbReference type="InterPro" id="IPR000152">
    <property type="entry name" value="EGF-type_Asp/Asn_hydroxyl_site"/>
</dbReference>
<name>A0A1Y3BC64_EURMA</name>
<evidence type="ECO:0000259" key="14">
    <source>
        <dbReference type="PROSITE" id="PS01186"/>
    </source>
</evidence>
<proteinExistence type="predicted"/>
<dbReference type="GO" id="GO:0005509">
    <property type="term" value="F:calcium ion binding"/>
    <property type="evidence" value="ECO:0007669"/>
    <property type="project" value="InterPro"/>
</dbReference>
<dbReference type="EMBL" id="MUJZ01032473">
    <property type="protein sequence ID" value="OTF77453.1"/>
    <property type="molecule type" value="Genomic_DNA"/>
</dbReference>
<dbReference type="PROSITE" id="PS00010">
    <property type="entry name" value="ASX_HYDROXYL"/>
    <property type="match status" value="1"/>
</dbReference>
<evidence type="ECO:0000256" key="3">
    <source>
        <dbReference type="ARBA" id="ARBA00022692"/>
    </source>
</evidence>
<keyword evidence="7 11" id="KW-1015">Disulfide bond</keyword>
<dbReference type="PANTHER" id="PTHR22722">
    <property type="entry name" value="LOW-DENSITY LIPOPROTEIN RECEPTOR-RELATED PROTEIN 2-RELATED"/>
    <property type="match status" value="1"/>
</dbReference>
<evidence type="ECO:0000256" key="11">
    <source>
        <dbReference type="PROSITE-ProRule" id="PRU00124"/>
    </source>
</evidence>
<evidence type="ECO:0000313" key="16">
    <source>
        <dbReference type="Proteomes" id="UP000194236"/>
    </source>
</evidence>
<evidence type="ECO:0000256" key="13">
    <source>
        <dbReference type="SAM" id="MobiDB-lite"/>
    </source>
</evidence>
<dbReference type="PANTHER" id="PTHR22722:SF15">
    <property type="entry name" value="LOW-DENSITY LIPOPROTEIN RECEPTOR-RELATED"/>
    <property type="match status" value="1"/>
</dbReference>
<keyword evidence="16" id="KW-1185">Reference proteome</keyword>
<evidence type="ECO:0000256" key="7">
    <source>
        <dbReference type="ARBA" id="ARBA00023157"/>
    </source>
</evidence>
<dbReference type="InterPro" id="IPR000033">
    <property type="entry name" value="LDLR_classB_rpt"/>
</dbReference>
<sequence length="622" mass="71472">MFAFFPLINDFALTNHDKYYPVDCSDDSDELNCTYRCDFAEEFRCHNGVECIPISMYCDGWPDCLDHSDEADCRIIDQTNNATSCRKGFRWHPKLKRCYDINECIEDYSICSGQGCVNTLGGFHCHCAEGFTASNETYCVRNSSNHSNLMIYSVVDDIHSIEWSKSLYSAPLIHNSAILFNFDQDDNDYPSQLVFDYNIHSNYYVVANQHGQLYMDRLDKDRPIALNRISVPAILVQCRHRVKSLALDWVNHLLYLINTDLNNIEVIKLLKPNKVLVFVEHLQEAQDVEVNPIESWIVWSERGQIIRMSQDGSEQKLITNQVIMPIGLKIDFLTRQIYWLDGKLHSLNSIHFDGGNQRIILQSKQYFGHPVDIDIFDNTVFWTDLHTGSVYMADKFGRDFGLYELFPNNRSQHQNVTHIETIDSYKQPRNNSYDCPLSCPYRCDATLSCICPNPYVICGDDSDDDDRQCLDRCWAVNTMAKKINKKYKTMRLNSLRRSSFGLVHHQNHHLNNGESSSANLTGNISSSDDVTNPTKLTHDNRPFMNGHSSSVCSDQTVPYSSLIRKSTIINDKNGNHVSYYFNEMENGNSANDDDEEIGCASSPNQYSNDHDENKKECHFFVD</sequence>
<accession>A0A1Y3BC64</accession>
<dbReference type="SMART" id="SM00179">
    <property type="entry name" value="EGF_CA"/>
    <property type="match status" value="1"/>
</dbReference>
<dbReference type="Pfam" id="PF00058">
    <property type="entry name" value="Ldl_recept_b"/>
    <property type="match status" value="1"/>
</dbReference>
<dbReference type="GO" id="GO:0016324">
    <property type="term" value="C:apical plasma membrane"/>
    <property type="evidence" value="ECO:0007669"/>
    <property type="project" value="TreeGrafter"/>
</dbReference>
<dbReference type="AlphaFoldDB" id="A0A1Y3BC64"/>
<dbReference type="Pfam" id="PF00057">
    <property type="entry name" value="Ldl_recept_a"/>
    <property type="match status" value="1"/>
</dbReference>
<dbReference type="CDD" id="cd00054">
    <property type="entry name" value="EGF_CA"/>
    <property type="match status" value="1"/>
</dbReference>
<evidence type="ECO:0000256" key="8">
    <source>
        <dbReference type="ARBA" id="ARBA00023170"/>
    </source>
</evidence>
<feature type="region of interest" description="Disordered" evidence="13">
    <location>
        <begin position="507"/>
        <end position="554"/>
    </location>
</feature>
<feature type="compositionally biased region" description="Polar residues" evidence="13">
    <location>
        <begin position="509"/>
        <end position="535"/>
    </location>
</feature>
<evidence type="ECO:0000256" key="6">
    <source>
        <dbReference type="ARBA" id="ARBA00023136"/>
    </source>
</evidence>
<dbReference type="SUPFAM" id="SSF57196">
    <property type="entry name" value="EGF/Laminin"/>
    <property type="match status" value="1"/>
</dbReference>
<evidence type="ECO:0000256" key="10">
    <source>
        <dbReference type="ARBA" id="ARBA00046288"/>
    </source>
</evidence>
<dbReference type="Gene3D" id="2.120.10.30">
    <property type="entry name" value="TolB, C-terminal domain"/>
    <property type="match status" value="1"/>
</dbReference>
<dbReference type="GO" id="GO:0042562">
    <property type="term" value="F:hormone binding"/>
    <property type="evidence" value="ECO:0007669"/>
    <property type="project" value="TreeGrafter"/>
</dbReference>
<dbReference type="PROSITE" id="PS01209">
    <property type="entry name" value="LDLRA_1"/>
    <property type="match status" value="1"/>
</dbReference>
<dbReference type="SUPFAM" id="SSF57424">
    <property type="entry name" value="LDL receptor-like module"/>
    <property type="match status" value="1"/>
</dbReference>
<keyword evidence="4" id="KW-0677">Repeat</keyword>
<dbReference type="InterPro" id="IPR000742">
    <property type="entry name" value="EGF"/>
</dbReference>
<keyword evidence="1" id="KW-0245">EGF-like domain</keyword>
<gene>
    <name evidence="15" type="ORF">BLA29_002523</name>
</gene>
<evidence type="ECO:0000256" key="2">
    <source>
        <dbReference type="ARBA" id="ARBA00022583"/>
    </source>
</evidence>
<keyword evidence="8" id="KW-0675">Receptor</keyword>
<dbReference type="InterPro" id="IPR051221">
    <property type="entry name" value="LDLR-related"/>
</dbReference>
<keyword evidence="9" id="KW-0325">Glycoprotein</keyword>
<evidence type="ECO:0000256" key="1">
    <source>
        <dbReference type="ARBA" id="ARBA00022536"/>
    </source>
</evidence>
<dbReference type="Pfam" id="PF07645">
    <property type="entry name" value="EGF_CA"/>
    <property type="match status" value="1"/>
</dbReference>
<dbReference type="CDD" id="cd00112">
    <property type="entry name" value="LDLa"/>
    <property type="match status" value="1"/>
</dbReference>
<evidence type="ECO:0000256" key="5">
    <source>
        <dbReference type="ARBA" id="ARBA00022989"/>
    </source>
</evidence>
<protein>
    <submittedName>
        <fullName evidence="15">KH domain containing protein</fullName>
    </submittedName>
</protein>
<dbReference type="Gene3D" id="2.10.25.10">
    <property type="entry name" value="Laminin"/>
    <property type="match status" value="1"/>
</dbReference>